<comment type="caution">
    <text evidence="1">The sequence shown here is derived from an EMBL/GenBank/DDBJ whole genome shotgun (WGS) entry which is preliminary data.</text>
</comment>
<reference evidence="1 2" key="1">
    <citation type="submission" date="2018-02" db="EMBL/GenBank/DDBJ databases">
        <authorList>
            <person name="Cohen D.B."/>
            <person name="Kent A.D."/>
        </authorList>
    </citation>
    <scope>NUCLEOTIDE SEQUENCE [LARGE SCALE GENOMIC DNA]</scope>
    <source>
        <strain evidence="1 2">CCAP 1448/3</strain>
    </source>
</reference>
<organism evidence="1 2">
    <name type="scientific">Merismopedia glauca CCAP 1448/3</name>
    <dbReference type="NCBI Taxonomy" id="1296344"/>
    <lineage>
        <taxon>Bacteria</taxon>
        <taxon>Bacillati</taxon>
        <taxon>Cyanobacteriota</taxon>
        <taxon>Cyanophyceae</taxon>
        <taxon>Synechococcales</taxon>
        <taxon>Merismopediaceae</taxon>
        <taxon>Merismopedia</taxon>
    </lineage>
</organism>
<sequence length="77" mass="8726">MREYGVTSIRVKMPKHIPPGNAELSVYIDKELKTQFKLTCVSQNKSMSQIIGELVKQWIDSQSQKPSTPNYEDRGAA</sequence>
<dbReference type="InterPro" id="IPR013321">
    <property type="entry name" value="Arc_rbn_hlx_hlx"/>
</dbReference>
<protein>
    <recommendedName>
        <fullName evidence="3">CopG family transcriptional regulator</fullName>
    </recommendedName>
</protein>
<evidence type="ECO:0000313" key="2">
    <source>
        <dbReference type="Proteomes" id="UP000238762"/>
    </source>
</evidence>
<gene>
    <name evidence="1" type="ORF">C7B64_01640</name>
</gene>
<accession>A0A2T1C9Y9</accession>
<dbReference type="AlphaFoldDB" id="A0A2T1C9Y9"/>
<dbReference type="Gene3D" id="1.10.1220.10">
    <property type="entry name" value="Met repressor-like"/>
    <property type="match status" value="1"/>
</dbReference>
<evidence type="ECO:0008006" key="3">
    <source>
        <dbReference type="Google" id="ProtNLM"/>
    </source>
</evidence>
<dbReference type="GO" id="GO:0006355">
    <property type="term" value="P:regulation of DNA-templated transcription"/>
    <property type="evidence" value="ECO:0007669"/>
    <property type="project" value="InterPro"/>
</dbReference>
<dbReference type="Proteomes" id="UP000238762">
    <property type="component" value="Unassembled WGS sequence"/>
</dbReference>
<dbReference type="InterPro" id="IPR010985">
    <property type="entry name" value="Ribbon_hlx_hlx"/>
</dbReference>
<keyword evidence="2" id="KW-1185">Reference proteome</keyword>
<proteinExistence type="predicted"/>
<dbReference type="InterPro" id="IPR015354">
    <property type="entry name" value="DNA_partition_ParG"/>
</dbReference>
<reference evidence="1 2" key="2">
    <citation type="submission" date="2018-03" db="EMBL/GenBank/DDBJ databases">
        <title>The ancient ancestry and fast evolution of plastids.</title>
        <authorList>
            <person name="Moore K.R."/>
            <person name="Magnabosco C."/>
            <person name="Momper L."/>
            <person name="Gold D.A."/>
            <person name="Bosak T."/>
            <person name="Fournier G.P."/>
        </authorList>
    </citation>
    <scope>NUCLEOTIDE SEQUENCE [LARGE SCALE GENOMIC DNA]</scope>
    <source>
        <strain evidence="1 2">CCAP 1448/3</strain>
    </source>
</reference>
<dbReference type="OrthoDB" id="488505at2"/>
<name>A0A2T1C9Y9_9CYAN</name>
<dbReference type="Pfam" id="PF09274">
    <property type="entry name" value="ParG"/>
    <property type="match status" value="1"/>
</dbReference>
<evidence type="ECO:0000313" key="1">
    <source>
        <dbReference type="EMBL" id="PSB04953.1"/>
    </source>
</evidence>
<dbReference type="EMBL" id="PVWJ01000005">
    <property type="protein sequence ID" value="PSB04953.1"/>
    <property type="molecule type" value="Genomic_DNA"/>
</dbReference>
<dbReference type="SUPFAM" id="SSF47598">
    <property type="entry name" value="Ribbon-helix-helix"/>
    <property type="match status" value="1"/>
</dbReference>